<gene>
    <name evidence="1" type="ORF">GGR25_000671</name>
</gene>
<name>A0A840AJB1_9HYPH</name>
<keyword evidence="2" id="KW-1185">Reference proteome</keyword>
<dbReference type="AlphaFoldDB" id="A0A840AJB1"/>
<evidence type="ECO:0000313" key="2">
    <source>
        <dbReference type="Proteomes" id="UP000553963"/>
    </source>
</evidence>
<evidence type="ECO:0000313" key="1">
    <source>
        <dbReference type="EMBL" id="MBB3929652.1"/>
    </source>
</evidence>
<dbReference type="Proteomes" id="UP000553963">
    <property type="component" value="Unassembled WGS sequence"/>
</dbReference>
<dbReference type="EMBL" id="JACIDS010000001">
    <property type="protein sequence ID" value="MBB3929652.1"/>
    <property type="molecule type" value="Genomic_DNA"/>
</dbReference>
<sequence>MAMMAIAIPIASGQLAHFESFIGHLNGDKKAEFTASRKRLGVRERTFHQHTPMGDFVVVTLEGDDPAGAFAKFGAGTDPFTTWFRSEVNAIHGVDLAAPPPGPMPRLLLDTGA</sequence>
<comment type="caution">
    <text evidence="1">The sequence shown here is derived from an EMBL/GenBank/DDBJ whole genome shotgun (WGS) entry which is preliminary data.</text>
</comment>
<organism evidence="1 2">
    <name type="scientific">Kaistia hirudinis</name>
    <dbReference type="NCBI Taxonomy" id="1293440"/>
    <lineage>
        <taxon>Bacteria</taxon>
        <taxon>Pseudomonadati</taxon>
        <taxon>Pseudomonadota</taxon>
        <taxon>Alphaproteobacteria</taxon>
        <taxon>Hyphomicrobiales</taxon>
        <taxon>Kaistiaceae</taxon>
        <taxon>Kaistia</taxon>
    </lineage>
</organism>
<protein>
    <submittedName>
        <fullName evidence="1">Uncharacterized protein</fullName>
    </submittedName>
</protein>
<reference evidence="1 2" key="1">
    <citation type="submission" date="2020-08" db="EMBL/GenBank/DDBJ databases">
        <title>Genomic Encyclopedia of Type Strains, Phase IV (KMG-IV): sequencing the most valuable type-strain genomes for metagenomic binning, comparative biology and taxonomic classification.</title>
        <authorList>
            <person name="Goeker M."/>
        </authorList>
    </citation>
    <scope>NUCLEOTIDE SEQUENCE [LARGE SCALE GENOMIC DNA]</scope>
    <source>
        <strain evidence="1 2">DSM 25966</strain>
    </source>
</reference>
<dbReference type="RefSeq" id="WP_183397287.1">
    <property type="nucleotide sequence ID" value="NZ_JACIDS010000001.1"/>
</dbReference>
<accession>A0A840AJB1</accession>
<proteinExistence type="predicted"/>